<dbReference type="AlphaFoldDB" id="A0A087E5I7"/>
<protein>
    <submittedName>
        <fullName evidence="1">Uncharacterized protein</fullName>
    </submittedName>
</protein>
<organism evidence="1 2">
    <name type="scientific">Bifidobacterium subtile</name>
    <dbReference type="NCBI Taxonomy" id="77635"/>
    <lineage>
        <taxon>Bacteria</taxon>
        <taxon>Bacillati</taxon>
        <taxon>Actinomycetota</taxon>
        <taxon>Actinomycetes</taxon>
        <taxon>Bifidobacteriales</taxon>
        <taxon>Bifidobacteriaceae</taxon>
        <taxon>Bifidobacterium</taxon>
    </lineage>
</organism>
<accession>A0A087E5I7</accession>
<gene>
    <name evidence="1" type="ORF">BISU_0966</name>
</gene>
<evidence type="ECO:0000313" key="2">
    <source>
        <dbReference type="Proteomes" id="UP000029055"/>
    </source>
</evidence>
<evidence type="ECO:0000313" key="1">
    <source>
        <dbReference type="EMBL" id="KFJ03038.1"/>
    </source>
</evidence>
<reference evidence="1 2" key="1">
    <citation type="submission" date="2014-03" db="EMBL/GenBank/DDBJ databases">
        <title>Genomics of Bifidobacteria.</title>
        <authorList>
            <person name="Ventura M."/>
            <person name="Milani C."/>
            <person name="Lugli G.A."/>
        </authorList>
    </citation>
    <scope>NUCLEOTIDE SEQUENCE [LARGE SCALE GENOMIC DNA]</scope>
    <source>
        <strain evidence="1 2">LMG 11597</strain>
    </source>
</reference>
<keyword evidence="2" id="KW-1185">Reference proteome</keyword>
<dbReference type="Proteomes" id="UP000029055">
    <property type="component" value="Unassembled WGS sequence"/>
</dbReference>
<name>A0A087E5I7_9BIFI</name>
<proteinExistence type="predicted"/>
<dbReference type="EMBL" id="JGZR01000007">
    <property type="protein sequence ID" value="KFJ03038.1"/>
    <property type="molecule type" value="Genomic_DNA"/>
</dbReference>
<sequence>MRLNAHALRDRAMHTAQPSRASIIHHKSKASNPFSKTLDPLAYQESPSGTLRYHATTHVFRSSAKKCENHRYFGSFFLGGAKTMDFSLYQQPSWHVTAARNFTKHIFVNKAFVCDETKKVHSFGTAIFRQNVECQIRRLLSEVLNRRKMCLINVVLWLLRYLPLVFSSSQHFFRLLSTCKSINPFESI</sequence>
<comment type="caution">
    <text evidence="1">The sequence shown here is derived from an EMBL/GenBank/DDBJ whole genome shotgun (WGS) entry which is preliminary data.</text>
</comment>